<dbReference type="RefSeq" id="WP_252761421.1">
    <property type="nucleotide sequence ID" value="NZ_JAMXLY010000037.1"/>
</dbReference>
<name>A0ABT1BYA3_9BACT</name>
<keyword evidence="2" id="KW-1185">Reference proteome</keyword>
<accession>A0ABT1BYA3</accession>
<gene>
    <name evidence="1" type="ORF">NG821_09470</name>
</gene>
<evidence type="ECO:0000313" key="2">
    <source>
        <dbReference type="Proteomes" id="UP001204015"/>
    </source>
</evidence>
<reference evidence="1 2" key="1">
    <citation type="submission" date="2022-06" db="EMBL/GenBank/DDBJ databases">
        <title>A taxonomic note on the genus Prevotella: Description of four novel genera and emended description of the genera Hallella and Xylanibacter.</title>
        <authorList>
            <person name="Hitch T.C.A."/>
        </authorList>
    </citation>
    <scope>NUCLEOTIDE SEQUENCE [LARGE SCALE GENOMIC DNA]</scope>
    <source>
        <strain evidence="1 2">DSM 100619</strain>
    </source>
</reference>
<dbReference type="Pfam" id="PF13189">
    <property type="entry name" value="Cytidylate_kin2"/>
    <property type="match status" value="1"/>
</dbReference>
<dbReference type="SUPFAM" id="SSF52540">
    <property type="entry name" value="P-loop containing nucleoside triphosphate hydrolases"/>
    <property type="match status" value="1"/>
</dbReference>
<dbReference type="Gene3D" id="3.40.50.300">
    <property type="entry name" value="P-loop containing nucleotide triphosphate hydrolases"/>
    <property type="match status" value="1"/>
</dbReference>
<proteinExistence type="predicted"/>
<dbReference type="InterPro" id="IPR027417">
    <property type="entry name" value="P-loop_NTPase"/>
</dbReference>
<comment type="caution">
    <text evidence="1">The sequence shown here is derived from an EMBL/GenBank/DDBJ whole genome shotgun (WGS) entry which is preliminary data.</text>
</comment>
<dbReference type="EMBL" id="JAMXLY010000037">
    <property type="protein sequence ID" value="MCO6026063.1"/>
    <property type="molecule type" value="Genomic_DNA"/>
</dbReference>
<organism evidence="1 2">
    <name type="scientific">Segatella cerevisiae</name>
    <dbReference type="NCBI Taxonomy" id="2053716"/>
    <lineage>
        <taxon>Bacteria</taxon>
        <taxon>Pseudomonadati</taxon>
        <taxon>Bacteroidota</taxon>
        <taxon>Bacteroidia</taxon>
        <taxon>Bacteroidales</taxon>
        <taxon>Prevotellaceae</taxon>
        <taxon>Segatella</taxon>
    </lineage>
</organism>
<evidence type="ECO:0000313" key="1">
    <source>
        <dbReference type="EMBL" id="MCO6026063.1"/>
    </source>
</evidence>
<sequence>MDDEKIIINVGRQIGSGGRTIAKILSNQFHCTFYDKEILNLAAKESGLCEKYFEENDEHKGIFGNLLHFQMPFISGGNTTNPQEDVYRFQSDVIRKAAEKGSCVFVGRTADYLLRDHKNTVNVFITAYLEARIKRVCKRMDIKADAARKYIKEEERERANYYDFYTGKKWGHSTSYDLCINSSILGIKATADFIGEFIRQKLDRKEDEPDKIC</sequence>
<protein>
    <submittedName>
        <fullName evidence="1">Cytidylate kinase-like family protein</fullName>
    </submittedName>
</protein>
<dbReference type="Proteomes" id="UP001204015">
    <property type="component" value="Unassembled WGS sequence"/>
</dbReference>